<reference evidence="2 3" key="1">
    <citation type="submission" date="2017-10" db="EMBL/GenBank/DDBJ databases">
        <title>Paenichitinophaga pekingensis gen. nov., sp. nov., isolated from activated sludge.</title>
        <authorList>
            <person name="Jin D."/>
            <person name="Kong X."/>
            <person name="Deng Y."/>
            <person name="Bai Z."/>
        </authorList>
    </citation>
    <scope>NUCLEOTIDE SEQUENCE [LARGE SCALE GENOMIC DNA]</scope>
    <source>
        <strain evidence="2 3">13</strain>
    </source>
</reference>
<proteinExistence type="predicted"/>
<dbReference type="InterPro" id="IPR037523">
    <property type="entry name" value="VOC_core"/>
</dbReference>
<dbReference type="CDD" id="cd07246">
    <property type="entry name" value="VOC_like"/>
    <property type="match status" value="1"/>
</dbReference>
<dbReference type="Gene3D" id="3.30.720.120">
    <property type="match status" value="1"/>
</dbReference>
<dbReference type="PROSITE" id="PS51819">
    <property type="entry name" value="VOC"/>
    <property type="match status" value="1"/>
</dbReference>
<dbReference type="Pfam" id="PF00903">
    <property type="entry name" value="Glyoxalase"/>
    <property type="match status" value="1"/>
</dbReference>
<dbReference type="Gene3D" id="3.30.720.110">
    <property type="match status" value="1"/>
</dbReference>
<feature type="domain" description="VOC" evidence="1">
    <location>
        <begin position="8"/>
        <end position="126"/>
    </location>
</feature>
<organism evidence="2 3">
    <name type="scientific">Chitinophaga caeni</name>
    <dbReference type="NCBI Taxonomy" id="2029983"/>
    <lineage>
        <taxon>Bacteria</taxon>
        <taxon>Pseudomonadati</taxon>
        <taxon>Bacteroidota</taxon>
        <taxon>Chitinophagia</taxon>
        <taxon>Chitinophagales</taxon>
        <taxon>Chitinophagaceae</taxon>
        <taxon>Chitinophaga</taxon>
    </lineage>
</organism>
<dbReference type="Proteomes" id="UP000220133">
    <property type="component" value="Chromosome"/>
</dbReference>
<sequence>MNAPYIPQNHQQVIPYLILRQPTKFLLFTKEVFDAKELDIIYHEDKTTIMHAEIMIGDSVIMFASTTEQYAEQVAGLFIYVDDADARFEKALAHGARSIKEPSDECYGRSSGILDPCGNTWWITKAEPPS</sequence>
<name>A0A291QXM9_9BACT</name>
<evidence type="ECO:0000313" key="2">
    <source>
        <dbReference type="EMBL" id="ATL48632.1"/>
    </source>
</evidence>
<dbReference type="InterPro" id="IPR004360">
    <property type="entry name" value="Glyas_Fos-R_dOase_dom"/>
</dbReference>
<keyword evidence="3" id="KW-1185">Reference proteome</keyword>
<evidence type="ECO:0000313" key="3">
    <source>
        <dbReference type="Proteomes" id="UP000220133"/>
    </source>
</evidence>
<dbReference type="RefSeq" id="WP_098195005.1">
    <property type="nucleotide sequence ID" value="NZ_CP023777.1"/>
</dbReference>
<dbReference type="InterPro" id="IPR029068">
    <property type="entry name" value="Glyas_Bleomycin-R_OHBP_Dase"/>
</dbReference>
<dbReference type="KEGG" id="cbae:COR50_16490"/>
<dbReference type="OrthoDB" id="9795306at2"/>
<dbReference type="SUPFAM" id="SSF54593">
    <property type="entry name" value="Glyoxalase/Bleomycin resistance protein/Dihydroxybiphenyl dioxygenase"/>
    <property type="match status" value="1"/>
</dbReference>
<gene>
    <name evidence="2" type="ORF">COR50_16490</name>
</gene>
<accession>A0A291QXM9</accession>
<protein>
    <recommendedName>
        <fullName evidence="1">VOC domain-containing protein</fullName>
    </recommendedName>
</protein>
<dbReference type="EMBL" id="CP023777">
    <property type="protein sequence ID" value="ATL48632.1"/>
    <property type="molecule type" value="Genomic_DNA"/>
</dbReference>
<dbReference type="PANTHER" id="PTHR34109:SF1">
    <property type="entry name" value="VOC DOMAIN-CONTAINING PROTEIN"/>
    <property type="match status" value="1"/>
</dbReference>
<dbReference type="AlphaFoldDB" id="A0A291QXM9"/>
<evidence type="ECO:0000259" key="1">
    <source>
        <dbReference type="PROSITE" id="PS51819"/>
    </source>
</evidence>
<dbReference type="PANTHER" id="PTHR34109">
    <property type="entry name" value="BNAUNNG04460D PROTEIN-RELATED"/>
    <property type="match status" value="1"/>
</dbReference>